<evidence type="ECO:0000256" key="7">
    <source>
        <dbReference type="ARBA" id="ARBA00022801"/>
    </source>
</evidence>
<dbReference type="Proteomes" id="UP000014400">
    <property type="component" value="Unassembled WGS sequence"/>
</dbReference>
<dbReference type="eggNOG" id="COG2925">
    <property type="taxonomic scope" value="Bacteria"/>
</dbReference>
<keyword evidence="7" id="KW-0378">Hydrolase</keyword>
<feature type="domain" description="ExoI SH3-like" evidence="16">
    <location>
        <begin position="232"/>
        <end position="383"/>
    </location>
</feature>
<dbReference type="PIRSF" id="PIRSF000977">
    <property type="entry name" value="Exodeoxyribonuclease_I"/>
    <property type="match status" value="1"/>
</dbReference>
<evidence type="ECO:0000256" key="10">
    <source>
        <dbReference type="ARBA" id="ARBA00023125"/>
    </source>
</evidence>
<dbReference type="GO" id="GO:0003677">
    <property type="term" value="F:DNA binding"/>
    <property type="evidence" value="ECO:0007669"/>
    <property type="project" value="UniProtKB-KW"/>
</dbReference>
<dbReference type="EMBL" id="ATCF01000004">
    <property type="protein sequence ID" value="EPE01962.1"/>
    <property type="molecule type" value="Genomic_DNA"/>
</dbReference>
<evidence type="ECO:0000256" key="1">
    <source>
        <dbReference type="ARBA" id="ARBA00000563"/>
    </source>
</evidence>
<evidence type="ECO:0000313" key="18">
    <source>
        <dbReference type="EMBL" id="EPE01962.1"/>
    </source>
</evidence>
<dbReference type="PROSITE" id="PS51784">
    <property type="entry name" value="EXOI_SH3"/>
    <property type="match status" value="1"/>
</dbReference>
<evidence type="ECO:0000256" key="8">
    <source>
        <dbReference type="ARBA" id="ARBA00022839"/>
    </source>
</evidence>
<proteinExistence type="predicted"/>
<dbReference type="GO" id="GO:0008310">
    <property type="term" value="F:single-stranded DNA 3'-5' DNA exonuclease activity"/>
    <property type="evidence" value="ECO:0007669"/>
    <property type="project" value="UniProtKB-EC"/>
</dbReference>
<feature type="binding site" evidence="15">
    <location>
        <position position="216"/>
    </location>
    <ligand>
        <name>Mg(2+)</name>
        <dbReference type="ChEBI" id="CHEBI:18420"/>
        <label>2</label>
    </ligand>
</feature>
<dbReference type="Gene3D" id="3.30.1520.20">
    <property type="entry name" value="Exonuclease ExoI, domain 2"/>
    <property type="match status" value="1"/>
</dbReference>
<keyword evidence="9 15" id="KW-0460">Magnesium</keyword>
<feature type="binding site" evidence="14">
    <location>
        <position position="33"/>
    </location>
    <ligand>
        <name>substrate</name>
    </ligand>
</feature>
<keyword evidence="4" id="KW-0540">Nuclease</keyword>
<dbReference type="InterPro" id="IPR013620">
    <property type="entry name" value="Exonuc_1_SH3"/>
</dbReference>
<dbReference type="RefSeq" id="WP_016473638.1">
    <property type="nucleotide sequence ID" value="NZ_KE150480.1"/>
</dbReference>
<dbReference type="InterPro" id="IPR038649">
    <property type="entry name" value="EXOI_SH3_sf"/>
</dbReference>
<keyword evidence="11" id="KW-0234">DNA repair</keyword>
<dbReference type="Pfam" id="PF08411">
    <property type="entry name" value="ExoI_SH3"/>
    <property type="match status" value="1"/>
</dbReference>
<protein>
    <recommendedName>
        <fullName evidence="3">Exodeoxyribonuclease I</fullName>
        <ecNumber evidence="2">3.1.11.1</ecNumber>
    </recommendedName>
    <alternativeName>
        <fullName evidence="12">DNA deoxyribophosphodiesterase</fullName>
    </alternativeName>
</protein>
<gene>
    <name evidence="18" type="ORF">HMPREF1476_00195</name>
</gene>
<dbReference type="CDD" id="cd06138">
    <property type="entry name" value="ExoI_N"/>
    <property type="match status" value="1"/>
</dbReference>
<evidence type="ECO:0000256" key="11">
    <source>
        <dbReference type="ARBA" id="ARBA00023204"/>
    </source>
</evidence>
<evidence type="ECO:0000256" key="4">
    <source>
        <dbReference type="ARBA" id="ARBA00022722"/>
    </source>
</evidence>
<evidence type="ECO:0000256" key="3">
    <source>
        <dbReference type="ARBA" id="ARBA00019900"/>
    </source>
</evidence>
<dbReference type="PROSITE" id="PS51785">
    <property type="entry name" value="EXOI_C"/>
    <property type="match status" value="1"/>
</dbReference>
<evidence type="ECO:0000259" key="16">
    <source>
        <dbReference type="PROSITE" id="PS51784"/>
    </source>
</evidence>
<dbReference type="InterPro" id="IPR058561">
    <property type="entry name" value="Exonuc_1_C"/>
</dbReference>
<evidence type="ECO:0000256" key="9">
    <source>
        <dbReference type="ARBA" id="ARBA00022842"/>
    </source>
</evidence>
<dbReference type="PATRIC" id="fig|1203554.3.peg.185"/>
<comment type="subunit">
    <text evidence="13">Monomer. Interacts with ssb (via C-terminus); this interaction stimulates the exonuclease activity by recruiting the enzyme to its substrate.</text>
</comment>
<dbReference type="Gene3D" id="1.20.1280.70">
    <property type="entry name" value="Exonuclease ExoI, domain 3"/>
    <property type="match status" value="1"/>
</dbReference>
<feature type="binding site" evidence="15">
    <location>
        <position position="31"/>
    </location>
    <ligand>
        <name>Mg(2+)</name>
        <dbReference type="ChEBI" id="CHEBI:18420"/>
        <label>1</label>
    </ligand>
</feature>
<evidence type="ECO:0000256" key="5">
    <source>
        <dbReference type="ARBA" id="ARBA00022723"/>
    </source>
</evidence>
<reference evidence="18 19" key="1">
    <citation type="submission" date="2013-04" db="EMBL/GenBank/DDBJ databases">
        <title>The Genome Sequence of Sutterella wadsworthensis HGA0223.</title>
        <authorList>
            <consortium name="The Broad Institute Genomics Platform"/>
            <person name="Earl A."/>
            <person name="Ward D."/>
            <person name="Feldgarden M."/>
            <person name="Gevers D."/>
            <person name="Schmidt T.M."/>
            <person name="Dover J."/>
            <person name="Dai D."/>
            <person name="Walker B."/>
            <person name="Young S."/>
            <person name="Zeng Q."/>
            <person name="Gargeya S."/>
            <person name="Fitzgerald M."/>
            <person name="Haas B."/>
            <person name="Abouelleil A."/>
            <person name="Allen A.W."/>
            <person name="Alvarado L."/>
            <person name="Arachchi H.M."/>
            <person name="Berlin A.M."/>
            <person name="Chapman S.B."/>
            <person name="Gainer-Dewar J."/>
            <person name="Goldberg J."/>
            <person name="Griggs A."/>
            <person name="Gujja S."/>
            <person name="Hansen M."/>
            <person name="Howarth C."/>
            <person name="Imamovic A."/>
            <person name="Ireland A."/>
            <person name="Larimer J."/>
            <person name="McCowan C."/>
            <person name="Murphy C."/>
            <person name="Pearson M."/>
            <person name="Poon T.W."/>
            <person name="Priest M."/>
            <person name="Roberts A."/>
            <person name="Saif S."/>
            <person name="Shea T."/>
            <person name="Sisk P."/>
            <person name="Sykes S."/>
            <person name="Wortman J."/>
            <person name="Nusbaum C."/>
            <person name="Birren B."/>
        </authorList>
    </citation>
    <scope>NUCLEOTIDE SEQUENCE [LARGE SCALE GENOMIC DNA]</scope>
    <source>
        <strain evidence="18 19">HGA0223</strain>
    </source>
</reference>
<evidence type="ECO:0000256" key="13">
    <source>
        <dbReference type="ARBA" id="ARBA00046792"/>
    </source>
</evidence>
<keyword evidence="8" id="KW-0269">Exonuclease</keyword>
<evidence type="ECO:0000256" key="6">
    <source>
        <dbReference type="ARBA" id="ARBA00022763"/>
    </source>
</evidence>
<dbReference type="Gene3D" id="3.30.420.10">
    <property type="entry name" value="Ribonuclease H-like superfamily/Ribonuclease H"/>
    <property type="match status" value="1"/>
</dbReference>
<dbReference type="GO" id="GO:0046872">
    <property type="term" value="F:metal ion binding"/>
    <property type="evidence" value="ECO:0007669"/>
    <property type="project" value="UniProtKB-KW"/>
</dbReference>
<accession>S3BNI9</accession>
<dbReference type="Pfam" id="PF00929">
    <property type="entry name" value="RNase_T"/>
    <property type="match status" value="1"/>
</dbReference>
<keyword evidence="6" id="KW-0227">DNA damage</keyword>
<dbReference type="InterPro" id="IPR013520">
    <property type="entry name" value="Ribonucl_H"/>
</dbReference>
<evidence type="ECO:0000313" key="19">
    <source>
        <dbReference type="Proteomes" id="UP000014400"/>
    </source>
</evidence>
<comment type="catalytic activity">
    <reaction evidence="1">
        <text>Exonucleolytic cleavage in the 3'- to 5'-direction to yield nucleoside 5'-phosphates.</text>
        <dbReference type="EC" id="3.1.11.1"/>
    </reaction>
</comment>
<evidence type="ECO:0000259" key="17">
    <source>
        <dbReference type="PROSITE" id="PS51785"/>
    </source>
</evidence>
<organism evidence="18 19">
    <name type="scientific">Sutterella wadsworthensis HGA0223</name>
    <dbReference type="NCBI Taxonomy" id="1203554"/>
    <lineage>
        <taxon>Bacteria</taxon>
        <taxon>Pseudomonadati</taxon>
        <taxon>Pseudomonadota</taxon>
        <taxon>Betaproteobacteria</taxon>
        <taxon>Burkholderiales</taxon>
        <taxon>Sutterellaceae</taxon>
        <taxon>Sutterella</taxon>
    </lineage>
</organism>
<keyword evidence="19" id="KW-1185">Reference proteome</keyword>
<feature type="binding site" evidence="14">
    <location>
        <position position="195"/>
    </location>
    <ligand>
        <name>substrate</name>
    </ligand>
</feature>
<dbReference type="Pfam" id="PF26016">
    <property type="entry name" value="ExoI_C"/>
    <property type="match status" value="1"/>
</dbReference>
<name>S3BNI9_9BURK</name>
<dbReference type="InterPro" id="IPR023607">
    <property type="entry name" value="Exodeoxyribonuclease_I"/>
</dbReference>
<dbReference type="InterPro" id="IPR034747">
    <property type="entry name" value="EXOI_SH3"/>
</dbReference>
<dbReference type="HOGENOM" id="CLU_043508_1_1_4"/>
<dbReference type="STRING" id="1203554.HMPREF1476_00195"/>
<keyword evidence="10" id="KW-0238">DNA-binding</keyword>
<evidence type="ECO:0000256" key="2">
    <source>
        <dbReference type="ARBA" id="ARBA00012108"/>
    </source>
</evidence>
<comment type="cofactor">
    <cofactor evidence="15">
        <name>Mg(2+)</name>
        <dbReference type="ChEBI" id="CHEBI:18420"/>
    </cofactor>
    <text evidence="15">Binds 2 Mg(2+) ions per monomer.</text>
</comment>
<sequence length="519" mass="59165">MSSSLKNKKDSIMTQSSMGAQSVEPTFYWYDYETFGVDPRKDRPAQFAGRRTRLDLSPLSDDTGEIFYCRPTDDQLPNPESCLLTGITPQCCAEKGVCESEFADLIWERLNTPGTVSIGYNTLGFDDEVNRFLFWRNFLDPYTHSWAKGCSRWDLFPVVCAAWALRGDTIKWPRWEEIDPIKYPKAEGRKGVCFKLEFLTKANGIEHGHAHDALSDVEATIGMAKLLAEREPKLWRWAFENRTTAKVSAAVADMKPVVWVTPKFGIARGCTGIVACFYQEKHDCWMWDLSFDPTVLQSLSYEEIKQRLFPSIKDRAQGIERLPIRRLKANASPFVCANLKVLSRERAQKYGIDLDVAAANLQKLKAVAPAVQTIFAELAAERRSNDAAAPSADPDRSLYSGFASSGDKARFVQIRSMMPEHLAAEAPKFRFDDQKFAEMLFRFRARNWPEMLSAEETERWRQFCADRIMSGRDGMLQLSDYFDQIDEAQASGLYDDERHQQVLEALYDWGETLGNRLSD</sequence>
<feature type="domain" description="ExoI C-terminal" evidence="17">
    <location>
        <begin position="390"/>
        <end position="514"/>
    </location>
</feature>
<dbReference type="FunFam" id="3.30.420.10:FF:000033">
    <property type="entry name" value="Exodeoxyribonuclease I"/>
    <property type="match status" value="1"/>
</dbReference>
<dbReference type="InterPro" id="IPR012337">
    <property type="entry name" value="RNaseH-like_sf"/>
</dbReference>
<feature type="binding site" evidence="15">
    <location>
        <position position="33"/>
    </location>
    <ligand>
        <name>Mg(2+)</name>
        <dbReference type="ChEBI" id="CHEBI:18420"/>
        <label>2</label>
    </ligand>
</feature>
<dbReference type="NCBIfam" id="NF008746">
    <property type="entry name" value="PRK11779.1"/>
    <property type="match status" value="1"/>
</dbReference>
<dbReference type="AlphaFoldDB" id="S3BNI9"/>
<comment type="caution">
    <text evidence="18">The sequence shown here is derived from an EMBL/GenBank/DDBJ whole genome shotgun (WGS) entry which is preliminary data.</text>
</comment>
<dbReference type="GO" id="GO:0006281">
    <property type="term" value="P:DNA repair"/>
    <property type="evidence" value="ECO:0007669"/>
    <property type="project" value="UniProtKB-KW"/>
</dbReference>
<evidence type="ECO:0000256" key="12">
    <source>
        <dbReference type="ARBA" id="ARBA00031220"/>
    </source>
</evidence>
<dbReference type="InterPro" id="IPR036397">
    <property type="entry name" value="RNaseH_sf"/>
</dbReference>
<evidence type="ECO:0000256" key="15">
    <source>
        <dbReference type="PIRSR" id="PIRSR000977-2"/>
    </source>
</evidence>
<dbReference type="Gene3D" id="1.10.287.1240">
    <property type="match status" value="1"/>
</dbReference>
<keyword evidence="5 15" id="KW-0479">Metal-binding</keyword>
<dbReference type="EC" id="3.1.11.1" evidence="2"/>
<evidence type="ECO:0000256" key="14">
    <source>
        <dbReference type="PIRSR" id="PIRSR000977-1"/>
    </source>
</evidence>
<dbReference type="SUPFAM" id="SSF53098">
    <property type="entry name" value="Ribonuclease H-like"/>
    <property type="match status" value="1"/>
</dbReference>